<dbReference type="AlphaFoldDB" id="A0A2A6CX93"/>
<dbReference type="EnsemblMetazoa" id="PPA36105.1">
    <property type="protein sequence ID" value="PPA36105.1"/>
    <property type="gene ID" value="WBGene00274474"/>
</dbReference>
<dbReference type="Proteomes" id="UP000005239">
    <property type="component" value="Unassembled WGS sequence"/>
</dbReference>
<name>A0A2A6CX93_PRIPA</name>
<evidence type="ECO:0000313" key="1">
    <source>
        <dbReference type="EnsemblMetazoa" id="PPA36105.1"/>
    </source>
</evidence>
<reference evidence="1" key="2">
    <citation type="submission" date="2022-06" db="UniProtKB">
        <authorList>
            <consortium name="EnsemblMetazoa"/>
        </authorList>
    </citation>
    <scope>IDENTIFICATION</scope>
    <source>
        <strain evidence="1">PS312</strain>
    </source>
</reference>
<keyword evidence="2" id="KW-1185">Reference proteome</keyword>
<accession>A0A8R1YRF6</accession>
<evidence type="ECO:0000313" key="2">
    <source>
        <dbReference type="Proteomes" id="UP000005239"/>
    </source>
</evidence>
<organism evidence="1 2">
    <name type="scientific">Pristionchus pacificus</name>
    <name type="common">Parasitic nematode worm</name>
    <dbReference type="NCBI Taxonomy" id="54126"/>
    <lineage>
        <taxon>Eukaryota</taxon>
        <taxon>Metazoa</taxon>
        <taxon>Ecdysozoa</taxon>
        <taxon>Nematoda</taxon>
        <taxon>Chromadorea</taxon>
        <taxon>Rhabditida</taxon>
        <taxon>Rhabditina</taxon>
        <taxon>Diplogasteromorpha</taxon>
        <taxon>Diplogasteroidea</taxon>
        <taxon>Neodiplogasteridae</taxon>
        <taxon>Pristionchus</taxon>
    </lineage>
</organism>
<protein>
    <submittedName>
        <fullName evidence="1">Uncharacterized protein</fullName>
    </submittedName>
</protein>
<sequence>MLSRFLCPPKEALGPEKVVGRAVEVNKPPLHSSCSITGQSDEKARGLKRRCLHPGSPSCEIAASNYD</sequence>
<proteinExistence type="predicted"/>
<accession>A0A2A6CX93</accession>
<gene>
    <name evidence="1" type="primary">WBGene00274474</name>
</gene>
<reference evidence="2" key="1">
    <citation type="journal article" date="2008" name="Nat. Genet.">
        <title>The Pristionchus pacificus genome provides a unique perspective on nematode lifestyle and parasitism.</title>
        <authorList>
            <person name="Dieterich C."/>
            <person name="Clifton S.W."/>
            <person name="Schuster L.N."/>
            <person name="Chinwalla A."/>
            <person name="Delehaunty K."/>
            <person name="Dinkelacker I."/>
            <person name="Fulton L."/>
            <person name="Fulton R."/>
            <person name="Godfrey J."/>
            <person name="Minx P."/>
            <person name="Mitreva M."/>
            <person name="Roeseler W."/>
            <person name="Tian H."/>
            <person name="Witte H."/>
            <person name="Yang S.P."/>
            <person name="Wilson R.K."/>
            <person name="Sommer R.J."/>
        </authorList>
    </citation>
    <scope>NUCLEOTIDE SEQUENCE [LARGE SCALE GENOMIC DNA]</scope>
    <source>
        <strain evidence="2">PS312</strain>
    </source>
</reference>